<comment type="caution">
    <text evidence="1">The sequence shown here is derived from an EMBL/GenBank/DDBJ whole genome shotgun (WGS) entry which is preliminary data.</text>
</comment>
<dbReference type="PANTHER" id="PTHR34934">
    <property type="entry name" value="FLAVIN-DEPENDENT THYMIDYLATE SYNTHASE"/>
    <property type="match status" value="1"/>
</dbReference>
<proteinExistence type="predicted"/>
<dbReference type="GO" id="GO:0006231">
    <property type="term" value="P:dTMP biosynthetic process"/>
    <property type="evidence" value="ECO:0007669"/>
    <property type="project" value="InterPro"/>
</dbReference>
<dbReference type="PANTHER" id="PTHR34934:SF1">
    <property type="entry name" value="FLAVIN-DEPENDENT THYMIDYLATE SYNTHASE"/>
    <property type="match status" value="1"/>
</dbReference>
<sequence>MDFVFETYCSLIEPMKAYYEKLKTIDDAEYDIDGDGEKEKYGECKDEIEKKAFRITYTADLRTRACDTLRALLPIATQTNVGIFGNGRFFQYMLSALYSSFYTEAEEIAAASHRELNKLIPAYVKRARKSDYVVANHVAMRKLANELFRSVTAAAAREEIDLLDYGDDAIATILKKDKRIGAESVKAARQHEFDMFTITCMLYPYVSHPFRQIRDRVRGMNAAERQRIVDTYVGSRQTRRDRPYRAFESGYPYTFDLVTDFGVYKDLMRHRMNTQLRQLFSPLLGFVMPEDLKTAGFADKANACNTRVTSLYKKLYETLPYEASYVTLHGNKVRWLLGMNDREAFHLLELRTTPQGHPNYRKTSQRMHEAIRKQSAWRADAMKFVDYNEYFWARGDSEARQRVKERELEERLKRTGKKA</sequence>
<evidence type="ECO:0000313" key="1">
    <source>
        <dbReference type="EMBL" id="OGY90632.1"/>
    </source>
</evidence>
<dbReference type="SUPFAM" id="SSF69796">
    <property type="entry name" value="Thymidylate synthase-complementing protein Thy1"/>
    <property type="match status" value="2"/>
</dbReference>
<dbReference type="CDD" id="cd20175">
    <property type="entry name" value="ThyX"/>
    <property type="match status" value="1"/>
</dbReference>
<dbReference type="InterPro" id="IPR036098">
    <property type="entry name" value="Thymidylate_synthase_ThyX_sf"/>
</dbReference>
<dbReference type="Pfam" id="PF02511">
    <property type="entry name" value="Thy1"/>
    <property type="match status" value="1"/>
</dbReference>
<dbReference type="InterPro" id="IPR003669">
    <property type="entry name" value="Thymidylate_synthase_ThyX"/>
</dbReference>
<dbReference type="GO" id="GO:0050660">
    <property type="term" value="F:flavin adenine dinucleotide binding"/>
    <property type="evidence" value="ECO:0007669"/>
    <property type="project" value="InterPro"/>
</dbReference>
<organism evidence="1 2">
    <name type="scientific">Candidatus Komeilibacteria bacterium RIFCSPHIGHO2_01_FULL_52_14</name>
    <dbReference type="NCBI Taxonomy" id="1798549"/>
    <lineage>
        <taxon>Bacteria</taxon>
        <taxon>Candidatus Komeiliibacteriota</taxon>
    </lineage>
</organism>
<name>A0A1G2BNB3_9BACT</name>
<gene>
    <name evidence="1" type="ORF">A2677_00260</name>
</gene>
<reference evidence="1 2" key="1">
    <citation type="journal article" date="2016" name="Nat. Commun.">
        <title>Thousands of microbial genomes shed light on interconnected biogeochemical processes in an aquifer system.</title>
        <authorList>
            <person name="Anantharaman K."/>
            <person name="Brown C.T."/>
            <person name="Hug L.A."/>
            <person name="Sharon I."/>
            <person name="Castelle C.J."/>
            <person name="Probst A.J."/>
            <person name="Thomas B.C."/>
            <person name="Singh A."/>
            <person name="Wilkins M.J."/>
            <person name="Karaoz U."/>
            <person name="Brodie E.L."/>
            <person name="Williams K.H."/>
            <person name="Hubbard S.S."/>
            <person name="Banfield J.F."/>
        </authorList>
    </citation>
    <scope>NUCLEOTIDE SEQUENCE [LARGE SCALE GENOMIC DNA]</scope>
</reference>
<dbReference type="GO" id="GO:0070402">
    <property type="term" value="F:NADPH binding"/>
    <property type="evidence" value="ECO:0007669"/>
    <property type="project" value="TreeGrafter"/>
</dbReference>
<dbReference type="GO" id="GO:0004799">
    <property type="term" value="F:thymidylate synthase activity"/>
    <property type="evidence" value="ECO:0007669"/>
    <property type="project" value="TreeGrafter"/>
</dbReference>
<protein>
    <recommendedName>
        <fullName evidence="3">Thymidylate synthase</fullName>
    </recommendedName>
</protein>
<dbReference type="Proteomes" id="UP000177817">
    <property type="component" value="Unassembled WGS sequence"/>
</dbReference>
<evidence type="ECO:0000313" key="2">
    <source>
        <dbReference type="Proteomes" id="UP000177817"/>
    </source>
</evidence>
<dbReference type="EMBL" id="MHKK01000003">
    <property type="protein sequence ID" value="OGY90632.1"/>
    <property type="molecule type" value="Genomic_DNA"/>
</dbReference>
<dbReference type="Gene3D" id="3.30.1360.170">
    <property type="match status" value="2"/>
</dbReference>
<dbReference type="GO" id="GO:0050797">
    <property type="term" value="F:thymidylate synthase (FAD) activity"/>
    <property type="evidence" value="ECO:0007669"/>
    <property type="project" value="InterPro"/>
</dbReference>
<evidence type="ECO:0008006" key="3">
    <source>
        <dbReference type="Google" id="ProtNLM"/>
    </source>
</evidence>
<dbReference type="AlphaFoldDB" id="A0A1G2BNB3"/>
<accession>A0A1G2BNB3</accession>